<evidence type="ECO:0000256" key="2">
    <source>
        <dbReference type="ARBA" id="ARBA00022475"/>
    </source>
</evidence>
<evidence type="ECO:0000256" key="3">
    <source>
        <dbReference type="ARBA" id="ARBA00022692"/>
    </source>
</evidence>
<reference evidence="7" key="1">
    <citation type="journal article" date="2015" name="Nature">
        <title>Complex archaea that bridge the gap between prokaryotes and eukaryotes.</title>
        <authorList>
            <person name="Spang A."/>
            <person name="Saw J.H."/>
            <person name="Jorgensen S.L."/>
            <person name="Zaremba-Niedzwiedzka K."/>
            <person name="Martijn J."/>
            <person name="Lind A.E."/>
            <person name="van Eijk R."/>
            <person name="Schleper C."/>
            <person name="Guy L."/>
            <person name="Ettema T.J."/>
        </authorList>
    </citation>
    <scope>NUCLEOTIDE SEQUENCE</scope>
</reference>
<evidence type="ECO:0008006" key="8">
    <source>
        <dbReference type="Google" id="ProtNLM"/>
    </source>
</evidence>
<name>A0A0F9R3D8_9ZZZZ</name>
<dbReference type="EMBL" id="LAZR01001491">
    <property type="protein sequence ID" value="KKN43747.1"/>
    <property type="molecule type" value="Genomic_DNA"/>
</dbReference>
<dbReference type="NCBIfam" id="TIGR00374">
    <property type="entry name" value="flippase-like domain"/>
    <property type="match status" value="1"/>
</dbReference>
<evidence type="ECO:0000313" key="7">
    <source>
        <dbReference type="EMBL" id="KKN43747.1"/>
    </source>
</evidence>
<organism evidence="7">
    <name type="scientific">marine sediment metagenome</name>
    <dbReference type="NCBI Taxonomy" id="412755"/>
    <lineage>
        <taxon>unclassified sequences</taxon>
        <taxon>metagenomes</taxon>
        <taxon>ecological metagenomes</taxon>
    </lineage>
</organism>
<keyword evidence="2" id="KW-1003">Cell membrane</keyword>
<accession>A0A0F9R3D8</accession>
<evidence type="ECO:0000256" key="5">
    <source>
        <dbReference type="ARBA" id="ARBA00023136"/>
    </source>
</evidence>
<evidence type="ECO:0000256" key="6">
    <source>
        <dbReference type="SAM" id="Phobius"/>
    </source>
</evidence>
<keyword evidence="4 6" id="KW-1133">Transmembrane helix</keyword>
<sequence length="207" mass="24272">MMTKKYFLYFRVVVTLAILIVLFKFVPFKKLVEVYTQSNKIYLFLSFFIFFCCSLIAAGRWKYLLYSLGMKISLKEIFLSYYCSIFFNLFFPSFIAGDIFRGLSIFRRHGGVKKVAASILMSRFSGMIALIVVIMLFSGLGSDIVREKQVVFSLFILGVLALFSCLVIFSKSFFLRFMKILSEDSCLRKKIVAFYDQLYFFKKNFRY</sequence>
<feature type="transmembrane region" description="Helical" evidence="6">
    <location>
        <begin position="150"/>
        <end position="169"/>
    </location>
</feature>
<comment type="subcellular location">
    <subcellularLocation>
        <location evidence="1">Cell membrane</location>
        <topology evidence="1">Multi-pass membrane protein</topology>
    </subcellularLocation>
</comment>
<dbReference type="AlphaFoldDB" id="A0A0F9R3D8"/>
<gene>
    <name evidence="7" type="ORF">LCGC14_0699950</name>
</gene>
<dbReference type="InterPro" id="IPR022791">
    <property type="entry name" value="L-PG_synthase/AglD"/>
</dbReference>
<dbReference type="PANTHER" id="PTHR40277">
    <property type="entry name" value="BLL5419 PROTEIN"/>
    <property type="match status" value="1"/>
</dbReference>
<feature type="transmembrane region" description="Helical" evidence="6">
    <location>
        <begin position="6"/>
        <end position="28"/>
    </location>
</feature>
<evidence type="ECO:0000256" key="4">
    <source>
        <dbReference type="ARBA" id="ARBA00022989"/>
    </source>
</evidence>
<dbReference type="Pfam" id="PF03706">
    <property type="entry name" value="LPG_synthase_TM"/>
    <property type="match status" value="1"/>
</dbReference>
<comment type="caution">
    <text evidence="7">The sequence shown here is derived from an EMBL/GenBank/DDBJ whole genome shotgun (WGS) entry which is preliminary data.</text>
</comment>
<protein>
    <recommendedName>
        <fullName evidence="8">Flippase-like domain-containing protein</fullName>
    </recommendedName>
</protein>
<feature type="transmembrane region" description="Helical" evidence="6">
    <location>
        <begin position="40"/>
        <end position="59"/>
    </location>
</feature>
<keyword evidence="5 6" id="KW-0472">Membrane</keyword>
<dbReference type="PANTHER" id="PTHR40277:SF1">
    <property type="entry name" value="BLL5419 PROTEIN"/>
    <property type="match status" value="1"/>
</dbReference>
<proteinExistence type="predicted"/>
<evidence type="ECO:0000256" key="1">
    <source>
        <dbReference type="ARBA" id="ARBA00004651"/>
    </source>
</evidence>
<feature type="transmembrane region" description="Helical" evidence="6">
    <location>
        <begin position="115"/>
        <end position="138"/>
    </location>
</feature>
<keyword evidence="3 6" id="KW-0812">Transmembrane</keyword>
<feature type="transmembrane region" description="Helical" evidence="6">
    <location>
        <begin position="79"/>
        <end position="103"/>
    </location>
</feature>
<dbReference type="GO" id="GO:0005886">
    <property type="term" value="C:plasma membrane"/>
    <property type="evidence" value="ECO:0007669"/>
    <property type="project" value="UniProtKB-SubCell"/>
</dbReference>